<keyword evidence="2" id="KW-1185">Reference proteome</keyword>
<dbReference type="InterPro" id="IPR036397">
    <property type="entry name" value="RNaseH_sf"/>
</dbReference>
<organism evidence="1 2">
    <name type="scientific">Lepeophtheirus salmonis</name>
    <name type="common">Salmon louse</name>
    <name type="synonym">Caligus salmonis</name>
    <dbReference type="NCBI Taxonomy" id="72036"/>
    <lineage>
        <taxon>Eukaryota</taxon>
        <taxon>Metazoa</taxon>
        <taxon>Ecdysozoa</taxon>
        <taxon>Arthropoda</taxon>
        <taxon>Crustacea</taxon>
        <taxon>Multicrustacea</taxon>
        <taxon>Hexanauplia</taxon>
        <taxon>Copepoda</taxon>
        <taxon>Siphonostomatoida</taxon>
        <taxon>Caligidae</taxon>
        <taxon>Lepeophtheirus</taxon>
    </lineage>
</organism>
<evidence type="ECO:0000313" key="1">
    <source>
        <dbReference type="EMBL" id="CAF2868329.1"/>
    </source>
</evidence>
<name>A0A7R8CMU5_LEPSM</name>
<reference evidence="1" key="1">
    <citation type="submission" date="2021-02" db="EMBL/GenBank/DDBJ databases">
        <authorList>
            <person name="Bekaert M."/>
        </authorList>
    </citation>
    <scope>NUCLEOTIDE SEQUENCE</scope>
    <source>
        <strain evidence="1">IoA-00</strain>
    </source>
</reference>
<dbReference type="EMBL" id="HG994581">
    <property type="protein sequence ID" value="CAF2868329.1"/>
    <property type="molecule type" value="Genomic_DNA"/>
</dbReference>
<accession>A0A7R8CMU5</accession>
<gene>
    <name evidence="1" type="ORF">LSAA_6627</name>
</gene>
<dbReference type="AlphaFoldDB" id="A0A7R8CMU5"/>
<dbReference type="Proteomes" id="UP000675881">
    <property type="component" value="Chromosome 2"/>
</dbReference>
<proteinExistence type="predicted"/>
<dbReference type="GO" id="GO:0003676">
    <property type="term" value="F:nucleic acid binding"/>
    <property type="evidence" value="ECO:0007669"/>
    <property type="project" value="InterPro"/>
</dbReference>
<protein>
    <submittedName>
        <fullName evidence="1">(salmon louse) hypothetical protein</fullName>
    </submittedName>
</protein>
<dbReference type="Gene3D" id="3.30.420.10">
    <property type="entry name" value="Ribonuclease H-like superfamily/Ribonuclease H"/>
    <property type="match status" value="1"/>
</dbReference>
<evidence type="ECO:0000313" key="2">
    <source>
        <dbReference type="Proteomes" id="UP000675881"/>
    </source>
</evidence>
<sequence>MLYMSSNRVRVDREGLCEGSLKVQVLQLQAAEHLDESKVAEHADARMAEKQCFCVVPFSSWPPLSPDLNPLDYFVWSFGEHQFRSHIERILAADGSYIE</sequence>